<dbReference type="Proteomes" id="UP000289555">
    <property type="component" value="Chromosome"/>
</dbReference>
<organism evidence="1 2">
    <name type="scientific">Vreelandella olivaria</name>
    <dbReference type="NCBI Taxonomy" id="390919"/>
    <lineage>
        <taxon>Bacteria</taxon>
        <taxon>Pseudomonadati</taxon>
        <taxon>Pseudomonadota</taxon>
        <taxon>Gammaproteobacteria</taxon>
        <taxon>Oceanospirillales</taxon>
        <taxon>Halomonadaceae</taxon>
        <taxon>Vreelandella</taxon>
    </lineage>
</organism>
<accession>A0ABM7GGZ0</accession>
<evidence type="ECO:0000313" key="2">
    <source>
        <dbReference type="Proteomes" id="UP000289555"/>
    </source>
</evidence>
<protein>
    <submittedName>
        <fullName evidence="1">Uncharacterized protein</fullName>
    </submittedName>
</protein>
<keyword evidence="2" id="KW-1185">Reference proteome</keyword>
<sequence>MEVIGEQYERIHYEGAFFYNSAESMPKGFNIETICQKGLSCVGDDGKK</sequence>
<name>A0ABM7GGZ0_9GAMM</name>
<gene>
    <name evidence="1" type="ORF">HORIV_22640</name>
</gene>
<evidence type="ECO:0000313" key="1">
    <source>
        <dbReference type="EMBL" id="BBI49843.1"/>
    </source>
</evidence>
<dbReference type="EMBL" id="AP019416">
    <property type="protein sequence ID" value="BBI49843.1"/>
    <property type="molecule type" value="Genomic_DNA"/>
</dbReference>
<proteinExistence type="predicted"/>
<reference evidence="2" key="1">
    <citation type="journal article" date="2019" name="Microbiol. Resour. Announc.">
        <title>Complete Genome Sequence of Halomonas olivaria, a Moderately Halophilic Bacterium Isolated from Olive Processing Effluents, Obtained by Nanopore Sequencing.</title>
        <authorList>
            <person name="Nagata S."/>
            <person name="Ii K.M."/>
            <person name="Tsukimi T."/>
            <person name="Miura M.C."/>
            <person name="Galipon J."/>
            <person name="Arakawa K."/>
        </authorList>
    </citation>
    <scope>NUCLEOTIDE SEQUENCE [LARGE SCALE GENOMIC DNA]</scope>
    <source>
        <strain evidence="2">TYRC17</strain>
    </source>
</reference>